<dbReference type="Gene3D" id="1.20.58.150">
    <property type="entry name" value="ANTH domain"/>
    <property type="match status" value="2"/>
</dbReference>
<dbReference type="GO" id="GO:0008021">
    <property type="term" value="C:synaptic vesicle"/>
    <property type="evidence" value="ECO:0007669"/>
    <property type="project" value="TreeGrafter"/>
</dbReference>
<dbReference type="Pfam" id="PF07651">
    <property type="entry name" value="ANTH"/>
    <property type="match status" value="1"/>
</dbReference>
<dbReference type="PANTHER" id="PTHR22951:SF16">
    <property type="entry name" value="PHOSPHATIDYLINOSITOL-BINDING CLATHRIN ASSEMBLY PROTEIN"/>
    <property type="match status" value="1"/>
</dbReference>
<dbReference type="InterPro" id="IPR014712">
    <property type="entry name" value="ANTH_dom_sf"/>
</dbReference>
<dbReference type="GO" id="GO:0005905">
    <property type="term" value="C:clathrin-coated pit"/>
    <property type="evidence" value="ECO:0007669"/>
    <property type="project" value="TreeGrafter"/>
</dbReference>
<comment type="subcellular location">
    <subcellularLocation>
        <location evidence="1">Cell membrane</location>
    </subcellularLocation>
</comment>
<dbReference type="Ensembl" id="ENSACIT00000031563.1">
    <property type="protein sequence ID" value="ENSACIP00000030759.1"/>
    <property type="gene ID" value="ENSACIG00000023653.1"/>
</dbReference>
<sequence>MSGQSITDRITAAQHSVTGSAISKTVCKATTHEIMGPKKKHLDYLIQCTNEMNVNIPQLADTLFERTTNTSWVVVFKSLTTTHHLMVYGNERFIQYLASRNTLFNLSNFLDKSGLQGYDMSTFIRRYSRYLNEKAMAYRQVAFDFTKVKRGSDGVMRTMNTEKLLKTIPIVQNQMDVLLDFNVNANELTNGVINAAFMLLFKDAIRLFAAYNEGIINLLGKNKFLCHGPLQPYLFPILMVSVLVFSLQQVGIDRGDIPDLSQAPSSLLDALEQHLASLEGKKVKDSTAASRASTLSSAVSSLANTGISFSKVDEREKQAALEEEQARLKALKEQRLKELQKNPTAVTTDSSPVSLGGTINSAPVTDLFSTPSSTFLFSSAGFTASPTPQQPQNLRGLNVDFDSVFGNNTNANNLDSTASTNQSVTLNSQQPHKLVSNDLDSSLANLVGSKFLFSFFFLQNFRIFK</sequence>
<dbReference type="GO" id="GO:0016185">
    <property type="term" value="P:synaptic vesicle budding from presynaptic endocytic zone membrane"/>
    <property type="evidence" value="ECO:0007669"/>
    <property type="project" value="TreeGrafter"/>
</dbReference>
<comment type="similarity">
    <text evidence="2">Belongs to the PICALM/SNAP91 family.</text>
</comment>
<dbReference type="GO" id="GO:0000149">
    <property type="term" value="F:SNARE binding"/>
    <property type="evidence" value="ECO:0007669"/>
    <property type="project" value="TreeGrafter"/>
</dbReference>
<keyword evidence="5" id="KW-0472">Membrane</keyword>
<evidence type="ECO:0000313" key="9">
    <source>
        <dbReference type="Proteomes" id="UP000261340"/>
    </source>
</evidence>
<evidence type="ECO:0000256" key="2">
    <source>
        <dbReference type="ARBA" id="ARBA00008011"/>
    </source>
</evidence>
<dbReference type="GO" id="GO:0048268">
    <property type="term" value="P:clathrin coat assembly"/>
    <property type="evidence" value="ECO:0007669"/>
    <property type="project" value="InterPro"/>
</dbReference>
<dbReference type="InterPro" id="IPR013809">
    <property type="entry name" value="ENTH"/>
</dbReference>
<evidence type="ECO:0000313" key="8">
    <source>
        <dbReference type="Ensembl" id="ENSACIP00000030759.1"/>
    </source>
</evidence>
<dbReference type="Gene3D" id="1.25.40.90">
    <property type="match status" value="1"/>
</dbReference>
<protein>
    <submittedName>
        <fullName evidence="8">Phosphatidylinositol binding clathrin assembly protein a</fullName>
    </submittedName>
</protein>
<dbReference type="GeneTree" id="ENSGT00950000183068"/>
<dbReference type="SUPFAM" id="SSF89009">
    <property type="entry name" value="GAT-like domain"/>
    <property type="match status" value="1"/>
</dbReference>
<dbReference type="GO" id="GO:0098894">
    <property type="term" value="C:extrinsic component of presynaptic endocytic zone membrane"/>
    <property type="evidence" value="ECO:0007669"/>
    <property type="project" value="TreeGrafter"/>
</dbReference>
<evidence type="ECO:0000256" key="3">
    <source>
        <dbReference type="ARBA" id="ARBA00022475"/>
    </source>
</evidence>
<evidence type="ECO:0000256" key="5">
    <source>
        <dbReference type="ARBA" id="ARBA00023136"/>
    </source>
</evidence>
<name>A0A3Q0T7E0_AMPCI</name>
<feature type="domain" description="ENTH" evidence="7">
    <location>
        <begin position="14"/>
        <end position="145"/>
    </location>
</feature>
<dbReference type="InterPro" id="IPR008942">
    <property type="entry name" value="ENTH_VHS"/>
</dbReference>
<keyword evidence="4" id="KW-0597">Phosphoprotein</keyword>
<reference evidence="8" key="2">
    <citation type="submission" date="2025-09" db="UniProtKB">
        <authorList>
            <consortium name="Ensembl"/>
        </authorList>
    </citation>
    <scope>IDENTIFICATION</scope>
</reference>
<dbReference type="InterPro" id="IPR045192">
    <property type="entry name" value="AP180-like"/>
</dbReference>
<proteinExistence type="inferred from homology"/>
<evidence type="ECO:0000259" key="7">
    <source>
        <dbReference type="PROSITE" id="PS50942"/>
    </source>
</evidence>
<dbReference type="GO" id="GO:0032050">
    <property type="term" value="F:clathrin heavy chain binding"/>
    <property type="evidence" value="ECO:0007669"/>
    <property type="project" value="TreeGrafter"/>
</dbReference>
<dbReference type="SMART" id="SM00273">
    <property type="entry name" value="ENTH"/>
    <property type="match status" value="1"/>
</dbReference>
<evidence type="ECO:0000256" key="1">
    <source>
        <dbReference type="ARBA" id="ARBA00004236"/>
    </source>
</evidence>
<keyword evidence="6" id="KW-0175">Coiled coil</keyword>
<dbReference type="FunFam" id="1.25.40.90:FF:000001">
    <property type="entry name" value="phosphatidylinositol-binding clathrin assembly protein-like isoform X1"/>
    <property type="match status" value="1"/>
</dbReference>
<dbReference type="CDD" id="cd16985">
    <property type="entry name" value="ANTH_N_AP180"/>
    <property type="match status" value="1"/>
</dbReference>
<keyword evidence="9" id="KW-1185">Reference proteome</keyword>
<organism evidence="8 9">
    <name type="scientific">Amphilophus citrinellus</name>
    <name type="common">Midas cichlid</name>
    <name type="synonym">Cichlasoma citrinellum</name>
    <dbReference type="NCBI Taxonomy" id="61819"/>
    <lineage>
        <taxon>Eukaryota</taxon>
        <taxon>Metazoa</taxon>
        <taxon>Chordata</taxon>
        <taxon>Craniata</taxon>
        <taxon>Vertebrata</taxon>
        <taxon>Euteleostomi</taxon>
        <taxon>Actinopterygii</taxon>
        <taxon>Neopterygii</taxon>
        <taxon>Teleostei</taxon>
        <taxon>Neoteleostei</taxon>
        <taxon>Acanthomorphata</taxon>
        <taxon>Ovalentaria</taxon>
        <taxon>Cichlomorphae</taxon>
        <taxon>Cichliformes</taxon>
        <taxon>Cichlidae</taxon>
        <taxon>New World cichlids</taxon>
        <taxon>Cichlasomatinae</taxon>
        <taxon>Heroini</taxon>
        <taxon>Amphilophus</taxon>
    </lineage>
</organism>
<dbReference type="GO" id="GO:0072583">
    <property type="term" value="P:clathrin-dependent endocytosis"/>
    <property type="evidence" value="ECO:0007669"/>
    <property type="project" value="InterPro"/>
</dbReference>
<dbReference type="GO" id="GO:0005546">
    <property type="term" value="F:phosphatidylinositol-4,5-bisphosphate binding"/>
    <property type="evidence" value="ECO:0007669"/>
    <property type="project" value="TreeGrafter"/>
</dbReference>
<dbReference type="SUPFAM" id="SSF48464">
    <property type="entry name" value="ENTH/VHS domain"/>
    <property type="match status" value="1"/>
</dbReference>
<dbReference type="Proteomes" id="UP000261340">
    <property type="component" value="Unplaced"/>
</dbReference>
<dbReference type="GO" id="GO:0030136">
    <property type="term" value="C:clathrin-coated vesicle"/>
    <property type="evidence" value="ECO:0007669"/>
    <property type="project" value="InterPro"/>
</dbReference>
<keyword evidence="3" id="KW-1003">Cell membrane</keyword>
<dbReference type="AlphaFoldDB" id="A0A3Q0T7E0"/>
<reference evidence="8" key="1">
    <citation type="submission" date="2025-08" db="UniProtKB">
        <authorList>
            <consortium name="Ensembl"/>
        </authorList>
    </citation>
    <scope>IDENTIFICATION</scope>
</reference>
<dbReference type="PROSITE" id="PS50942">
    <property type="entry name" value="ENTH"/>
    <property type="match status" value="1"/>
</dbReference>
<evidence type="ECO:0000256" key="4">
    <source>
        <dbReference type="ARBA" id="ARBA00022553"/>
    </source>
</evidence>
<dbReference type="InterPro" id="IPR011417">
    <property type="entry name" value="ANTH_dom"/>
</dbReference>
<accession>A0A3Q0T7E0</accession>
<dbReference type="GO" id="GO:0005545">
    <property type="term" value="F:1-phosphatidylinositol binding"/>
    <property type="evidence" value="ECO:0007669"/>
    <property type="project" value="InterPro"/>
</dbReference>
<evidence type="ECO:0000256" key="6">
    <source>
        <dbReference type="SAM" id="Coils"/>
    </source>
</evidence>
<feature type="coiled-coil region" evidence="6">
    <location>
        <begin position="314"/>
        <end position="342"/>
    </location>
</feature>
<dbReference type="PANTHER" id="PTHR22951">
    <property type="entry name" value="CLATHRIN ASSEMBLY PROTEIN"/>
    <property type="match status" value="1"/>
</dbReference>